<dbReference type="RefSeq" id="WP_153741680.1">
    <property type="nucleotide sequence ID" value="NZ_JAHVKK010000001.1"/>
</dbReference>
<sequence length="234" mass="26794">MVKPAGFGDLPLARHPRDIELDDYIHVVFDLDYPNHVNRLTTDDDEVVEALRRGLPVANHQPLAVLLLVLKGRMPWELMSDRTWRTVVAPALQVVGERHQAEKDEKALWDGIPVDLPAPFADKRLKLLIDEYRPEDLLAIVELTEIVMSLQAGRDPDEELFRERSLSMSWKRGMGAEEDGVHLSIQYNLELQEKYHAIEGGSVSQEQRQFALRMCNRLEVEQRELVIALSRDSA</sequence>
<dbReference type="Proteomes" id="UP000469950">
    <property type="component" value="Unassembled WGS sequence"/>
</dbReference>
<name>A0A833NBR0_MARNT</name>
<protein>
    <submittedName>
        <fullName evidence="1">Uncharacterized protein</fullName>
    </submittedName>
</protein>
<reference evidence="1 2" key="1">
    <citation type="submission" date="2019-10" db="EMBL/GenBank/DDBJ databases">
        <title>Draft genome sequence of Marinobacter hydrocarbonoclasticus NCT7M from the microbiome of the marine copepod.</title>
        <authorList>
            <person name="Nuttall R."/>
            <person name="Sharma G."/>
            <person name="Moisander P."/>
        </authorList>
    </citation>
    <scope>NUCLEOTIDE SEQUENCE [LARGE SCALE GENOMIC DNA]</scope>
    <source>
        <strain evidence="1 2">NCT7M</strain>
    </source>
</reference>
<evidence type="ECO:0000313" key="1">
    <source>
        <dbReference type="EMBL" id="KAE8543939.1"/>
    </source>
</evidence>
<accession>A0A833NBR0</accession>
<dbReference type="EMBL" id="WBMP01000025">
    <property type="protein sequence ID" value="KAE8543939.1"/>
    <property type="molecule type" value="Genomic_DNA"/>
</dbReference>
<evidence type="ECO:0000313" key="2">
    <source>
        <dbReference type="Proteomes" id="UP000469950"/>
    </source>
</evidence>
<dbReference type="AlphaFoldDB" id="A0A833NBR0"/>
<organism evidence="1 2">
    <name type="scientific">Marinobacter nauticus</name>
    <name type="common">Marinobacter hydrocarbonoclasticus</name>
    <name type="synonym">Marinobacter aquaeolei</name>
    <dbReference type="NCBI Taxonomy" id="2743"/>
    <lineage>
        <taxon>Bacteria</taxon>
        <taxon>Pseudomonadati</taxon>
        <taxon>Pseudomonadota</taxon>
        <taxon>Gammaproteobacteria</taxon>
        <taxon>Pseudomonadales</taxon>
        <taxon>Marinobacteraceae</taxon>
        <taxon>Marinobacter</taxon>
    </lineage>
</organism>
<proteinExistence type="predicted"/>
<gene>
    <name evidence="1" type="ORF">F6453_3733</name>
</gene>
<comment type="caution">
    <text evidence="1">The sequence shown here is derived from an EMBL/GenBank/DDBJ whole genome shotgun (WGS) entry which is preliminary data.</text>
</comment>